<proteinExistence type="predicted"/>
<dbReference type="InterPro" id="IPR012435">
    <property type="entry name" value="TMEM144"/>
</dbReference>
<keyword evidence="2" id="KW-1185">Reference proteome</keyword>
<reference evidence="3" key="1">
    <citation type="submission" date="2022-11" db="UniProtKB">
        <authorList>
            <consortium name="WormBaseParasite"/>
        </authorList>
    </citation>
    <scope>IDENTIFICATION</scope>
</reference>
<dbReference type="Pfam" id="PF07857">
    <property type="entry name" value="TMEM144"/>
    <property type="match status" value="1"/>
</dbReference>
<organism evidence="2 3">
    <name type="scientific">Echinococcus canadensis</name>
    <dbReference type="NCBI Taxonomy" id="519352"/>
    <lineage>
        <taxon>Eukaryota</taxon>
        <taxon>Metazoa</taxon>
        <taxon>Spiralia</taxon>
        <taxon>Lophotrochozoa</taxon>
        <taxon>Platyhelminthes</taxon>
        <taxon>Cestoda</taxon>
        <taxon>Eucestoda</taxon>
        <taxon>Cyclophyllidea</taxon>
        <taxon>Taeniidae</taxon>
        <taxon>Echinococcus</taxon>
        <taxon>Echinococcus canadensis group</taxon>
    </lineage>
</organism>
<keyword evidence="1" id="KW-0472">Membrane</keyword>
<feature type="transmembrane region" description="Helical" evidence="1">
    <location>
        <begin position="113"/>
        <end position="134"/>
    </location>
</feature>
<keyword evidence="1" id="KW-0812">Transmembrane</keyword>
<evidence type="ECO:0000313" key="2">
    <source>
        <dbReference type="Proteomes" id="UP000887562"/>
    </source>
</evidence>
<evidence type="ECO:0000256" key="1">
    <source>
        <dbReference type="SAM" id="Phobius"/>
    </source>
</evidence>
<dbReference type="Proteomes" id="UP000887562">
    <property type="component" value="Unplaced"/>
</dbReference>
<protein>
    <submittedName>
        <fullName evidence="3">Uncharacterized protein</fullName>
    </submittedName>
</protein>
<dbReference type="AlphaFoldDB" id="A0A915EXU1"/>
<keyword evidence="1" id="KW-1133">Transmembrane helix</keyword>
<accession>A0A915EXU1</accession>
<sequence length="138" mass="15163">MRNAGIATSMCKFGGFHALAKPCVVKKFDNEEVSDYLTLGDGSIYRNTFVATIYIQSMVKEASHTGLSHVFAYFYNQPRFPAKQAILSIPSGILFDLAQSSLLITNAALDESITFPVVTTCPTLFILLVCIAIFKKVQ</sequence>
<name>A0A915EXU1_9CEST</name>
<evidence type="ECO:0000313" key="3">
    <source>
        <dbReference type="WBParaSite" id="maker-E.canG7_contigs_7965-snap-gene-0.4-mRNA-1"/>
    </source>
</evidence>
<dbReference type="WBParaSite" id="maker-E.canG7_contigs_7965-snap-gene-0.4-mRNA-1">
    <property type="protein sequence ID" value="maker-E.canG7_contigs_7965-snap-gene-0.4-mRNA-1"/>
    <property type="gene ID" value="EcG7_09054"/>
</dbReference>